<keyword evidence="2" id="KW-1185">Reference proteome</keyword>
<comment type="caution">
    <text evidence="1">The sequence shown here is derived from an EMBL/GenBank/DDBJ whole genome shotgun (WGS) entry which is preliminary data.</text>
</comment>
<proteinExistence type="predicted"/>
<accession>A0ACB0YEU6</accession>
<name>A0ACB0YEU6_MELEN</name>
<gene>
    <name evidence="1" type="ORF">MENTE1834_LOCUS11266</name>
</gene>
<sequence>MRDVESGSSKGFAFINFASFEASDVEKPSKESLNSLRVNIYQLERLCDSWLNTGHFSNVPDRLRFYFRLFCVHLWLNWIFYVKIICPLYVSVMKD</sequence>
<protein>
    <submittedName>
        <fullName evidence="1">Uncharacterized protein</fullName>
    </submittedName>
</protein>
<evidence type="ECO:0000313" key="2">
    <source>
        <dbReference type="Proteomes" id="UP001497535"/>
    </source>
</evidence>
<dbReference type="Proteomes" id="UP001497535">
    <property type="component" value="Unassembled WGS sequence"/>
</dbReference>
<evidence type="ECO:0000313" key="1">
    <source>
        <dbReference type="EMBL" id="CAK5043844.1"/>
    </source>
</evidence>
<organism evidence="1 2">
    <name type="scientific">Meloidogyne enterolobii</name>
    <name type="common">Root-knot nematode worm</name>
    <name type="synonym">Meloidogyne mayaguensis</name>
    <dbReference type="NCBI Taxonomy" id="390850"/>
    <lineage>
        <taxon>Eukaryota</taxon>
        <taxon>Metazoa</taxon>
        <taxon>Ecdysozoa</taxon>
        <taxon>Nematoda</taxon>
        <taxon>Chromadorea</taxon>
        <taxon>Rhabditida</taxon>
        <taxon>Tylenchina</taxon>
        <taxon>Tylenchomorpha</taxon>
        <taxon>Tylenchoidea</taxon>
        <taxon>Meloidogynidae</taxon>
        <taxon>Meloidogyninae</taxon>
        <taxon>Meloidogyne</taxon>
    </lineage>
</organism>
<dbReference type="EMBL" id="CAVMJV010000011">
    <property type="protein sequence ID" value="CAK5043844.1"/>
    <property type="molecule type" value="Genomic_DNA"/>
</dbReference>
<reference evidence="1" key="1">
    <citation type="submission" date="2023-11" db="EMBL/GenBank/DDBJ databases">
        <authorList>
            <person name="Poullet M."/>
        </authorList>
    </citation>
    <scope>NUCLEOTIDE SEQUENCE</scope>
    <source>
        <strain evidence="1">E1834</strain>
    </source>
</reference>